<feature type="compositionally biased region" description="Low complexity" evidence="1">
    <location>
        <begin position="50"/>
        <end position="72"/>
    </location>
</feature>
<feature type="compositionally biased region" description="Polar residues" evidence="1">
    <location>
        <begin position="92"/>
        <end position="102"/>
    </location>
</feature>
<reference evidence="2" key="1">
    <citation type="submission" date="2014-12" db="EMBL/GenBank/DDBJ databases">
        <title>Insight into the proteome of Arion vulgaris.</title>
        <authorList>
            <person name="Aradska J."/>
            <person name="Bulat T."/>
            <person name="Smidak R."/>
            <person name="Sarate P."/>
            <person name="Gangsoo J."/>
            <person name="Sialana F."/>
            <person name="Bilban M."/>
            <person name="Lubec G."/>
        </authorList>
    </citation>
    <scope>NUCLEOTIDE SEQUENCE</scope>
    <source>
        <tissue evidence="2">Skin</tissue>
    </source>
</reference>
<evidence type="ECO:0000256" key="1">
    <source>
        <dbReference type="SAM" id="MobiDB-lite"/>
    </source>
</evidence>
<name>A0A0B6Y768_9EUPU</name>
<dbReference type="AlphaFoldDB" id="A0A0B6Y768"/>
<feature type="non-terminal residue" evidence="2">
    <location>
        <position position="1"/>
    </location>
</feature>
<proteinExistence type="predicted"/>
<organism evidence="2">
    <name type="scientific">Arion vulgaris</name>
    <dbReference type="NCBI Taxonomy" id="1028688"/>
    <lineage>
        <taxon>Eukaryota</taxon>
        <taxon>Metazoa</taxon>
        <taxon>Spiralia</taxon>
        <taxon>Lophotrochozoa</taxon>
        <taxon>Mollusca</taxon>
        <taxon>Gastropoda</taxon>
        <taxon>Heterobranchia</taxon>
        <taxon>Euthyneura</taxon>
        <taxon>Panpulmonata</taxon>
        <taxon>Eupulmonata</taxon>
        <taxon>Stylommatophora</taxon>
        <taxon>Helicina</taxon>
        <taxon>Arionoidea</taxon>
        <taxon>Arionidae</taxon>
        <taxon>Arion</taxon>
    </lineage>
</organism>
<feature type="region of interest" description="Disordered" evidence="1">
    <location>
        <begin position="50"/>
        <end position="109"/>
    </location>
</feature>
<dbReference type="EMBL" id="HACG01005337">
    <property type="protein sequence ID" value="CEK52202.1"/>
    <property type="molecule type" value="Transcribed_RNA"/>
</dbReference>
<feature type="region of interest" description="Disordered" evidence="1">
    <location>
        <begin position="1"/>
        <end position="22"/>
    </location>
</feature>
<evidence type="ECO:0000313" key="2">
    <source>
        <dbReference type="EMBL" id="CEK52202.1"/>
    </source>
</evidence>
<protein>
    <submittedName>
        <fullName evidence="2">Uncharacterized protein</fullName>
    </submittedName>
</protein>
<accession>A0A0B6Y768</accession>
<sequence>TTTTTPYISGTHSSSPTFNIKTCDATETNDKKNRIHNILSQDTTDSLLFSLSSSTSSSSPSSSISSSPPLDLTQSKETHQHSYHYQQPQHQTALSEHQTNSHIGCPVCG</sequence>
<feature type="non-terminal residue" evidence="2">
    <location>
        <position position="109"/>
    </location>
</feature>
<gene>
    <name evidence="2" type="primary">ORF15884</name>
</gene>
<feature type="compositionally biased region" description="Polar residues" evidence="1">
    <location>
        <begin position="1"/>
        <end position="20"/>
    </location>
</feature>